<evidence type="ECO:0000256" key="1">
    <source>
        <dbReference type="SAM" id="MobiDB-lite"/>
    </source>
</evidence>
<dbReference type="EnsemblPlants" id="PGSC0003DMT400087718">
    <property type="protein sequence ID" value="PGSC0003DMT400087718"/>
    <property type="gene ID" value="PGSC0003DMG400037289"/>
</dbReference>
<protein>
    <submittedName>
        <fullName evidence="2">Uncharacterized protein</fullName>
    </submittedName>
</protein>
<dbReference type="Proteomes" id="UP000011115">
    <property type="component" value="Unassembled WGS sequence"/>
</dbReference>
<feature type="region of interest" description="Disordered" evidence="1">
    <location>
        <begin position="77"/>
        <end position="118"/>
    </location>
</feature>
<proteinExistence type="predicted"/>
<evidence type="ECO:0000313" key="2">
    <source>
        <dbReference type="EnsemblPlants" id="PGSC0003DMT400087718"/>
    </source>
</evidence>
<accession>M1DEE5</accession>
<dbReference type="PaxDb" id="4113-PGSC0003DMT400087718"/>
<feature type="compositionally biased region" description="Polar residues" evidence="1">
    <location>
        <begin position="85"/>
        <end position="98"/>
    </location>
</feature>
<dbReference type="InParanoid" id="M1DEE5"/>
<dbReference type="AlphaFoldDB" id="M1DEE5"/>
<reference evidence="3" key="1">
    <citation type="journal article" date="2011" name="Nature">
        <title>Genome sequence and analysis of the tuber crop potato.</title>
        <authorList>
            <consortium name="The Potato Genome Sequencing Consortium"/>
        </authorList>
    </citation>
    <scope>NUCLEOTIDE SEQUENCE [LARGE SCALE GENOMIC DNA]</scope>
    <source>
        <strain evidence="3">cv. DM1-3 516 R44</strain>
    </source>
</reference>
<organism evidence="2 3">
    <name type="scientific">Solanum tuberosum</name>
    <name type="common">Potato</name>
    <dbReference type="NCBI Taxonomy" id="4113"/>
    <lineage>
        <taxon>Eukaryota</taxon>
        <taxon>Viridiplantae</taxon>
        <taxon>Streptophyta</taxon>
        <taxon>Embryophyta</taxon>
        <taxon>Tracheophyta</taxon>
        <taxon>Spermatophyta</taxon>
        <taxon>Magnoliopsida</taxon>
        <taxon>eudicotyledons</taxon>
        <taxon>Gunneridae</taxon>
        <taxon>Pentapetalae</taxon>
        <taxon>asterids</taxon>
        <taxon>lamiids</taxon>
        <taxon>Solanales</taxon>
        <taxon>Solanaceae</taxon>
        <taxon>Solanoideae</taxon>
        <taxon>Solaneae</taxon>
        <taxon>Solanum</taxon>
    </lineage>
</organism>
<reference evidence="2" key="2">
    <citation type="submission" date="2015-06" db="UniProtKB">
        <authorList>
            <consortium name="EnsemblPlants"/>
        </authorList>
    </citation>
    <scope>IDENTIFICATION</scope>
    <source>
        <strain evidence="2">DM1-3 516 R44</strain>
    </source>
</reference>
<dbReference type="Gramene" id="PGSC0003DMT400087718">
    <property type="protein sequence ID" value="PGSC0003DMT400087718"/>
    <property type="gene ID" value="PGSC0003DMG400037289"/>
</dbReference>
<keyword evidence="3" id="KW-1185">Reference proteome</keyword>
<sequence>MLDALFGDEMPPPISSCHAGKRPRSIRASNNNETGRVSKRELQESKAAQRASSIDEELRQQRIRDFGIGAFSSVSTTDGAAKVDVSTTDSAETINAGTTEGDPIVDPAGSGKSDPPAC</sequence>
<name>M1DEE5_SOLTU</name>
<feature type="region of interest" description="Disordered" evidence="1">
    <location>
        <begin position="1"/>
        <end position="56"/>
    </location>
</feature>
<evidence type="ECO:0000313" key="3">
    <source>
        <dbReference type="Proteomes" id="UP000011115"/>
    </source>
</evidence>
<dbReference type="HOGENOM" id="CLU_028647_6_3_1"/>